<dbReference type="AlphaFoldDB" id="A0A3B0SQX5"/>
<organism evidence="2">
    <name type="scientific">hydrothermal vent metagenome</name>
    <dbReference type="NCBI Taxonomy" id="652676"/>
    <lineage>
        <taxon>unclassified sequences</taxon>
        <taxon>metagenomes</taxon>
        <taxon>ecological metagenomes</taxon>
    </lineage>
</organism>
<reference evidence="2" key="1">
    <citation type="submission" date="2018-06" db="EMBL/GenBank/DDBJ databases">
        <authorList>
            <person name="Zhirakovskaya E."/>
        </authorList>
    </citation>
    <scope>NUCLEOTIDE SEQUENCE</scope>
</reference>
<keyword evidence="1" id="KW-1133">Transmembrane helix</keyword>
<feature type="transmembrane region" description="Helical" evidence="1">
    <location>
        <begin position="91"/>
        <end position="113"/>
    </location>
</feature>
<evidence type="ECO:0000256" key="1">
    <source>
        <dbReference type="SAM" id="Phobius"/>
    </source>
</evidence>
<accession>A0A3B0SQX5</accession>
<feature type="transmembrane region" description="Helical" evidence="1">
    <location>
        <begin position="186"/>
        <end position="207"/>
    </location>
</feature>
<keyword evidence="1" id="KW-0472">Membrane</keyword>
<proteinExistence type="predicted"/>
<feature type="transmembrane region" description="Helical" evidence="1">
    <location>
        <begin position="28"/>
        <end position="46"/>
    </location>
</feature>
<sequence length="220" mass="22188">VTGALLVIGYVAIYQVVLRGLGAVAPDLVDLVLGVLFFVTLLAGMAARRVLGHFGVSINGDDTRQVTLLTVDGLTVAILGSLTWAAVSSVIWPLVAVTTGAVAATAFVLVVAGRWLDMWRMERSLALFGTVTGTVASGLALVALTDPDLESPVAAELGAMVVVSAPVVVGGIALATAAASGAVSEVVATAIFGAVGVLSLGALSLVMRRVHDPATTSVEE</sequence>
<keyword evidence="1" id="KW-0812">Transmembrane</keyword>
<feature type="transmembrane region" description="Helical" evidence="1">
    <location>
        <begin position="125"/>
        <end position="145"/>
    </location>
</feature>
<gene>
    <name evidence="2" type="ORF">MNBD_ACTINO01-1162</name>
</gene>
<name>A0A3B0SQX5_9ZZZZ</name>
<feature type="transmembrane region" description="Helical" evidence="1">
    <location>
        <begin position="157"/>
        <end position="179"/>
    </location>
</feature>
<feature type="non-terminal residue" evidence="2">
    <location>
        <position position="1"/>
    </location>
</feature>
<feature type="transmembrane region" description="Helical" evidence="1">
    <location>
        <begin position="66"/>
        <end position="85"/>
    </location>
</feature>
<evidence type="ECO:0000313" key="2">
    <source>
        <dbReference type="EMBL" id="VAW08245.1"/>
    </source>
</evidence>
<protein>
    <submittedName>
        <fullName evidence="2">Uncharacterized protein</fullName>
    </submittedName>
</protein>
<dbReference type="EMBL" id="UOEI01000588">
    <property type="protein sequence ID" value="VAW08245.1"/>
    <property type="molecule type" value="Genomic_DNA"/>
</dbReference>